<reference evidence="2 3" key="1">
    <citation type="submission" date="2011-12" db="EMBL/GenBank/DDBJ databases">
        <title>Whole genome shotgun sequence of Arthrobacter globiformis NBRC 12137.</title>
        <authorList>
            <person name="Miyazawa S."/>
            <person name="Hosoyama A."/>
            <person name="Tsuchikane K."/>
            <person name="Katsumata H."/>
            <person name="Yamazaki S."/>
            <person name="Fujita N."/>
        </authorList>
    </citation>
    <scope>NUCLEOTIDE SEQUENCE [LARGE SCALE GENOMIC DNA]</scope>
    <source>
        <strain evidence="2 3">NBRC 12137</strain>
    </source>
</reference>
<dbReference type="OrthoDB" id="4965135at2"/>
<proteinExistence type="predicted"/>
<feature type="region of interest" description="Disordered" evidence="1">
    <location>
        <begin position="157"/>
        <end position="176"/>
    </location>
</feature>
<comment type="caution">
    <text evidence="2">The sequence shown here is derived from an EMBL/GenBank/DDBJ whole genome shotgun (WGS) entry which is preliminary data.</text>
</comment>
<dbReference type="AlphaFoldDB" id="H0QJ82"/>
<accession>H0QJ82</accession>
<dbReference type="RefSeq" id="WP_003799483.1">
    <property type="nucleotide sequence ID" value="NZ_BAEG01000028.1"/>
</dbReference>
<dbReference type="EMBL" id="BAEG01000028">
    <property type="protein sequence ID" value="GAB12883.1"/>
    <property type="molecule type" value="Genomic_DNA"/>
</dbReference>
<evidence type="ECO:0000256" key="1">
    <source>
        <dbReference type="SAM" id="MobiDB-lite"/>
    </source>
</evidence>
<protein>
    <submittedName>
        <fullName evidence="2">Uncharacterized protein</fullName>
    </submittedName>
</protein>
<evidence type="ECO:0000313" key="2">
    <source>
        <dbReference type="EMBL" id="GAB12883.1"/>
    </source>
</evidence>
<keyword evidence="3" id="KW-1185">Reference proteome</keyword>
<gene>
    <name evidence="2" type="ORF">ARGLB_028_00080</name>
</gene>
<organism evidence="2 3">
    <name type="scientific">Arthrobacter globiformis (strain ATCC 8010 / DSM 20124 / JCM 1332 / NBRC 12137 / NCIMB 8907 / NRRL B-2979 / 168)</name>
    <dbReference type="NCBI Taxonomy" id="1077972"/>
    <lineage>
        <taxon>Bacteria</taxon>
        <taxon>Bacillati</taxon>
        <taxon>Actinomycetota</taxon>
        <taxon>Actinomycetes</taxon>
        <taxon>Micrococcales</taxon>
        <taxon>Micrococcaceae</taxon>
        <taxon>Arthrobacter</taxon>
    </lineage>
</organism>
<name>H0QJ82_ARTG1</name>
<sequence>MMAQGQPGGDPPRTPEEANFLSGITLAVSAWSLPDVQLGSFTVLDRMKPIVVTLTVPGIDVPQGTCTLQIGYWNEGPYGRALEGEWGDDHLLDNHVYDGDGLTVVGLDEAPETYGTFAAGWLQRQLQRPVERLDWLRGEQVQESAWRLADSGKTIARRGGSVHRPGKAPSRIQRVR</sequence>
<evidence type="ECO:0000313" key="3">
    <source>
        <dbReference type="Proteomes" id="UP000003828"/>
    </source>
</evidence>
<dbReference type="Proteomes" id="UP000003828">
    <property type="component" value="Unassembled WGS sequence"/>
</dbReference>